<keyword evidence="1" id="KW-1133">Transmembrane helix</keyword>
<dbReference type="HOGENOM" id="CLU_027502_2_0_1"/>
<dbReference type="Gene3D" id="3.40.50.1820">
    <property type="entry name" value="alpha/beta hydrolase"/>
    <property type="match status" value="1"/>
</dbReference>
<dbReference type="STRING" id="1182542.W9YL58"/>
<dbReference type="PANTHER" id="PTHR37471">
    <property type="entry name" value="UNNAMED PRODUCT"/>
    <property type="match status" value="1"/>
</dbReference>
<feature type="transmembrane region" description="Helical" evidence="1">
    <location>
        <begin position="45"/>
        <end position="63"/>
    </location>
</feature>
<dbReference type="RefSeq" id="XP_007731363.1">
    <property type="nucleotide sequence ID" value="XM_007733173.1"/>
</dbReference>
<sequence length="498" mass="57570">MIGTSPLEYAWVVTWVVILHSIGPLCVGYSIIARFLPGYLRVWKYLEYWAAIETVFYVLTYAYRKYYLESPAVHPPPLVQEERSQLFRRCFETAQDLTAFFSVWFLGAPITAIKRENIKEWLRWAFFNTATADPAYDDELETYVKQLETKLGTRFEPGRADVRSIRLTLDKVDALHRSLTWYLCILVVDILTHTFMYVNGFDFYRGSIAVSMGTIPPRPQALIATSRSPSHDMSYWYRPQTSQKELPVVFLHGIGVGLYPYMQLLKEVNMGRRDEDGNIGILAVEILSISSRITTPVPRREELCHRLRSILHHHGIDRFVLVSHSYGSVITTHLLKTPDLACRISSVILVDPVSILLHQPDVVYNFTIRAPKFANEWLLWYFGSKDMGVAHTLSRTFFWSQNILWKEDLFAHRATVFLSEKDSIVNARQVRRYLEDIEEHDTGQDAAKVPQESLSVPFEQGSLEVVWCPGLDHGQVFDLAAWRERLKLEILRKARYAT</sequence>
<comment type="caution">
    <text evidence="3">The sequence shown here is derived from an EMBL/GenBank/DDBJ whole genome shotgun (WGS) entry which is preliminary data.</text>
</comment>
<feature type="domain" description="AB hydrolase-1" evidence="2">
    <location>
        <begin position="248"/>
        <end position="388"/>
    </location>
</feature>
<proteinExistence type="predicted"/>
<dbReference type="eggNOG" id="ENOG502QW6Q">
    <property type="taxonomic scope" value="Eukaryota"/>
</dbReference>
<protein>
    <recommendedName>
        <fullName evidence="2">AB hydrolase-1 domain-containing protein</fullName>
    </recommendedName>
</protein>
<organism evidence="3 4">
    <name type="scientific">Capronia epimyces CBS 606.96</name>
    <dbReference type="NCBI Taxonomy" id="1182542"/>
    <lineage>
        <taxon>Eukaryota</taxon>
        <taxon>Fungi</taxon>
        <taxon>Dikarya</taxon>
        <taxon>Ascomycota</taxon>
        <taxon>Pezizomycotina</taxon>
        <taxon>Eurotiomycetes</taxon>
        <taxon>Chaetothyriomycetidae</taxon>
        <taxon>Chaetothyriales</taxon>
        <taxon>Herpotrichiellaceae</taxon>
        <taxon>Capronia</taxon>
    </lineage>
</organism>
<dbReference type="AlphaFoldDB" id="W9YL58"/>
<evidence type="ECO:0000259" key="2">
    <source>
        <dbReference type="Pfam" id="PF12697"/>
    </source>
</evidence>
<dbReference type="PANTHER" id="PTHR37471:SF1">
    <property type="entry name" value="AB HYDROLASE-1 DOMAIN-CONTAINING PROTEIN"/>
    <property type="match status" value="1"/>
</dbReference>
<reference evidence="3 4" key="1">
    <citation type="submission" date="2013-03" db="EMBL/GenBank/DDBJ databases">
        <title>The Genome Sequence of Capronia epimyces CBS 606.96.</title>
        <authorList>
            <consortium name="The Broad Institute Genomics Platform"/>
            <person name="Cuomo C."/>
            <person name="de Hoog S."/>
            <person name="Gorbushina A."/>
            <person name="Walker B."/>
            <person name="Young S.K."/>
            <person name="Zeng Q."/>
            <person name="Gargeya S."/>
            <person name="Fitzgerald M."/>
            <person name="Haas B."/>
            <person name="Abouelleil A."/>
            <person name="Allen A.W."/>
            <person name="Alvarado L."/>
            <person name="Arachchi H.M."/>
            <person name="Berlin A.M."/>
            <person name="Chapman S.B."/>
            <person name="Gainer-Dewar J."/>
            <person name="Goldberg J."/>
            <person name="Griggs A."/>
            <person name="Gujja S."/>
            <person name="Hansen M."/>
            <person name="Howarth C."/>
            <person name="Imamovic A."/>
            <person name="Ireland A."/>
            <person name="Larimer J."/>
            <person name="McCowan C."/>
            <person name="Murphy C."/>
            <person name="Pearson M."/>
            <person name="Poon T.W."/>
            <person name="Priest M."/>
            <person name="Roberts A."/>
            <person name="Saif S."/>
            <person name="Shea T."/>
            <person name="Sisk P."/>
            <person name="Sykes S."/>
            <person name="Wortman J."/>
            <person name="Nusbaum C."/>
            <person name="Birren B."/>
        </authorList>
    </citation>
    <scope>NUCLEOTIDE SEQUENCE [LARGE SCALE GENOMIC DNA]</scope>
    <source>
        <strain evidence="3 4">CBS 606.96</strain>
    </source>
</reference>
<keyword evidence="4" id="KW-1185">Reference proteome</keyword>
<name>W9YL58_9EURO</name>
<evidence type="ECO:0000313" key="3">
    <source>
        <dbReference type="EMBL" id="EXJ89966.1"/>
    </source>
</evidence>
<dbReference type="Pfam" id="PF12697">
    <property type="entry name" value="Abhydrolase_6"/>
    <property type="match status" value="1"/>
</dbReference>
<dbReference type="InterPro" id="IPR000073">
    <property type="entry name" value="AB_hydrolase_1"/>
</dbReference>
<keyword evidence="1" id="KW-0472">Membrane</keyword>
<gene>
    <name evidence="3" type="ORF">A1O3_03033</name>
</gene>
<feature type="transmembrane region" description="Helical" evidence="1">
    <location>
        <begin position="12"/>
        <end position="33"/>
    </location>
</feature>
<evidence type="ECO:0000256" key="1">
    <source>
        <dbReference type="SAM" id="Phobius"/>
    </source>
</evidence>
<keyword evidence="1" id="KW-0812">Transmembrane</keyword>
<dbReference type="EMBL" id="AMGY01000002">
    <property type="protein sequence ID" value="EXJ89966.1"/>
    <property type="molecule type" value="Genomic_DNA"/>
</dbReference>
<dbReference type="GeneID" id="19167163"/>
<dbReference type="Proteomes" id="UP000019478">
    <property type="component" value="Unassembled WGS sequence"/>
</dbReference>
<dbReference type="SUPFAM" id="SSF53474">
    <property type="entry name" value="alpha/beta-Hydrolases"/>
    <property type="match status" value="1"/>
</dbReference>
<evidence type="ECO:0000313" key="4">
    <source>
        <dbReference type="Proteomes" id="UP000019478"/>
    </source>
</evidence>
<dbReference type="OrthoDB" id="6431331at2759"/>
<accession>W9YL58</accession>
<dbReference type="InterPro" id="IPR029058">
    <property type="entry name" value="AB_hydrolase_fold"/>
</dbReference>